<keyword evidence="12" id="KW-0539">Nucleus</keyword>
<evidence type="ECO:0000256" key="6">
    <source>
        <dbReference type="ARBA" id="ARBA00022664"/>
    </source>
</evidence>
<organism evidence="17 18">
    <name type="scientific">Cuscuta epithymum</name>
    <dbReference type="NCBI Taxonomy" id="186058"/>
    <lineage>
        <taxon>Eukaryota</taxon>
        <taxon>Viridiplantae</taxon>
        <taxon>Streptophyta</taxon>
        <taxon>Embryophyta</taxon>
        <taxon>Tracheophyta</taxon>
        <taxon>Spermatophyta</taxon>
        <taxon>Magnoliopsida</taxon>
        <taxon>eudicotyledons</taxon>
        <taxon>Gunneridae</taxon>
        <taxon>Pentapetalae</taxon>
        <taxon>asterids</taxon>
        <taxon>lamiids</taxon>
        <taxon>Solanales</taxon>
        <taxon>Convolvulaceae</taxon>
        <taxon>Cuscuteae</taxon>
        <taxon>Cuscuta</taxon>
        <taxon>Cuscuta subgen. Cuscuta</taxon>
    </lineage>
</organism>
<dbReference type="Proteomes" id="UP001152523">
    <property type="component" value="Unassembled WGS sequence"/>
</dbReference>
<keyword evidence="4" id="KW-0597">Phosphoprotein</keyword>
<dbReference type="SUPFAM" id="SSF51045">
    <property type="entry name" value="WW domain"/>
    <property type="match status" value="2"/>
</dbReference>
<dbReference type="GO" id="GO:0045087">
    <property type="term" value="P:innate immune response"/>
    <property type="evidence" value="ECO:0007669"/>
    <property type="project" value="UniProtKB-KW"/>
</dbReference>
<dbReference type="GO" id="GO:0016607">
    <property type="term" value="C:nuclear speck"/>
    <property type="evidence" value="ECO:0007669"/>
    <property type="project" value="UniProtKB-SubCell"/>
</dbReference>
<dbReference type="InterPro" id="IPR036020">
    <property type="entry name" value="WW_dom_sf"/>
</dbReference>
<evidence type="ECO:0000256" key="3">
    <source>
        <dbReference type="ARBA" id="ARBA00021117"/>
    </source>
</evidence>
<keyword evidence="6" id="KW-0507">mRNA processing</keyword>
<feature type="region of interest" description="Disordered" evidence="15">
    <location>
        <begin position="25"/>
        <end position="72"/>
    </location>
</feature>
<name>A0AAV0EZ09_9ASTE</name>
<reference evidence="17" key="1">
    <citation type="submission" date="2022-07" db="EMBL/GenBank/DDBJ databases">
        <authorList>
            <person name="Macas J."/>
            <person name="Novak P."/>
            <person name="Neumann P."/>
        </authorList>
    </citation>
    <scope>NUCLEOTIDE SEQUENCE</scope>
</reference>
<sequence>MDHHSDQPLPPGVQRVSFSSHLLPETAHSTPPVLNNDNIKNPSHSHEGSLFPITPNGIGFSPPESLKPHSTSSCQIHHTHAMNVVSQMPNSSQSVPVPSLMYSGGSPLHPENTNDIDNSVQSAVMREQEIATQKVIQNQREARSIGEHRDNTDLFSGSQDPNTLKEHLLKITAEHRTEMALKHGRPVSNKEAVSPCNFGRDFHYGSSGNSLFVLLYRGNMEIGNGYGVPGGGAYYGSLKTSIITSNPVLGHSTNESNPECSGGSGCNSATKELPEFLKKKLRARGILKGDPTMDYTPPSNRSDMLPSQKMLLSELPPGWIEAHDPASGVAYYYDANTGKSQWEKPIPPQIPENWQELVDETTGQKYYYNTLTNVSQWENPFTFKQTALQLHDANTTTNMGQQSSILPKCKGCGGWGVSLVQSWGYCRHCTRVLNLPQSQYLLENAESKQHTNASGPKEDSEKKFQKQRSSFKPPTGKGDRRDNRKRTHSEDEDLDPMDPSSYSDAPRGGWQGCRTKRSATTGSRHNCHWSALSTATVPIAWSGIAEKC</sequence>
<evidence type="ECO:0000256" key="14">
    <source>
        <dbReference type="ARBA" id="ARBA00046362"/>
    </source>
</evidence>
<evidence type="ECO:0000256" key="8">
    <source>
        <dbReference type="ARBA" id="ARBA00022859"/>
    </source>
</evidence>
<accession>A0AAV0EZ09</accession>
<feature type="compositionally biased region" description="Polar residues" evidence="15">
    <location>
        <begin position="27"/>
        <end position="42"/>
    </location>
</feature>
<dbReference type="GO" id="GO:0005737">
    <property type="term" value="C:cytoplasm"/>
    <property type="evidence" value="ECO:0007669"/>
    <property type="project" value="TreeGrafter"/>
</dbReference>
<evidence type="ECO:0000256" key="12">
    <source>
        <dbReference type="ARBA" id="ARBA00023242"/>
    </source>
</evidence>
<dbReference type="InterPro" id="IPR001202">
    <property type="entry name" value="WW_dom"/>
</dbReference>
<protein>
    <recommendedName>
        <fullName evidence="3">Polyglutamine-binding protein 1</fullName>
    </recommendedName>
    <alternativeName>
        <fullName evidence="13">Polyglutamine tract-binding protein 1</fullName>
    </alternativeName>
</protein>
<evidence type="ECO:0000256" key="11">
    <source>
        <dbReference type="ARBA" id="ARBA00023187"/>
    </source>
</evidence>
<dbReference type="AlphaFoldDB" id="A0AAV0EZ09"/>
<evidence type="ECO:0000256" key="15">
    <source>
        <dbReference type="SAM" id="MobiDB-lite"/>
    </source>
</evidence>
<dbReference type="PANTHER" id="PTHR21737">
    <property type="entry name" value="POLYGLUTAMINE BINDING PROTEIN 1/MARVEL MEMBRANE-ASSOCIATING DOMAIN CONTAINING 3"/>
    <property type="match status" value="1"/>
</dbReference>
<keyword evidence="8" id="KW-0391">Immunity</keyword>
<dbReference type="GO" id="GO:0000380">
    <property type="term" value="P:alternative mRNA splicing, via spliceosome"/>
    <property type="evidence" value="ECO:0007669"/>
    <property type="project" value="TreeGrafter"/>
</dbReference>
<dbReference type="Gene3D" id="2.20.70.10">
    <property type="match status" value="2"/>
</dbReference>
<evidence type="ECO:0000256" key="1">
    <source>
        <dbReference type="ARBA" id="ARBA00004324"/>
    </source>
</evidence>
<gene>
    <name evidence="17" type="ORF">CEPIT_LOCUS29088</name>
</gene>
<keyword evidence="18" id="KW-1185">Reference proteome</keyword>
<dbReference type="SMART" id="SM00456">
    <property type="entry name" value="WW"/>
    <property type="match status" value="2"/>
</dbReference>
<dbReference type="GO" id="GO:0043021">
    <property type="term" value="F:ribonucleoprotein complex binding"/>
    <property type="evidence" value="ECO:0007669"/>
    <property type="project" value="TreeGrafter"/>
</dbReference>
<evidence type="ECO:0000256" key="13">
    <source>
        <dbReference type="ARBA" id="ARBA00042167"/>
    </source>
</evidence>
<evidence type="ECO:0000313" key="18">
    <source>
        <dbReference type="Proteomes" id="UP001152523"/>
    </source>
</evidence>
<feature type="region of interest" description="Disordered" evidence="15">
    <location>
        <begin position="446"/>
        <end position="524"/>
    </location>
</feature>
<evidence type="ECO:0000256" key="9">
    <source>
        <dbReference type="ARBA" id="ARBA00023015"/>
    </source>
</evidence>
<keyword evidence="5" id="KW-0399">Innate immunity</keyword>
<feature type="domain" description="WW" evidence="16">
    <location>
        <begin position="348"/>
        <end position="382"/>
    </location>
</feature>
<evidence type="ECO:0000256" key="7">
    <source>
        <dbReference type="ARBA" id="ARBA00022737"/>
    </source>
</evidence>
<comment type="subunit">
    <text evidence="14">Interacts with POU3F2/Brn-2, ATXN1, TXNL4A, HTT and AR. Interaction with ATXN1 correlates positively with the length of the polyglutamine tract. Interacts with RNA polymerase II large subunit in a phosphorylation-dependent manner. Forms a ternary complex with ATXN1 mutant and phosphorylated RNA polymerase II. Interacts (via C-terminus) with TXNL4A and CD2BP2. Interacts (via WW domain) with ATN1 and SF3B1, and may interact with additional splice factors. Interacts (via WW domain) with WBP11; Leading to reduce interaction between PQBP1 and TXNL4A. Interacts with CAPRIN1. Interacts with DDX1. Interacts with SFPQ. Interacts with KHSRP.</text>
</comment>
<dbReference type="PROSITE" id="PS50020">
    <property type="entry name" value="WW_DOMAIN_2"/>
    <property type="match status" value="2"/>
</dbReference>
<keyword evidence="10" id="KW-0804">Transcription</keyword>
<dbReference type="CDD" id="cd00201">
    <property type="entry name" value="WW"/>
    <property type="match status" value="2"/>
</dbReference>
<dbReference type="EMBL" id="CAMAPF010000949">
    <property type="protein sequence ID" value="CAH9128445.1"/>
    <property type="molecule type" value="Genomic_DNA"/>
</dbReference>
<evidence type="ECO:0000313" key="17">
    <source>
        <dbReference type="EMBL" id="CAH9128445.1"/>
    </source>
</evidence>
<keyword evidence="9" id="KW-0805">Transcription regulation</keyword>
<dbReference type="PROSITE" id="PS01159">
    <property type="entry name" value="WW_DOMAIN_1"/>
    <property type="match status" value="2"/>
</dbReference>
<keyword evidence="11" id="KW-0508">mRNA splicing</keyword>
<comment type="caution">
    <text evidence="17">The sequence shown here is derived from an EMBL/GenBank/DDBJ whole genome shotgun (WGS) entry which is preliminary data.</text>
</comment>
<keyword evidence="7" id="KW-0677">Repeat</keyword>
<comment type="subcellular location">
    <subcellularLocation>
        <location evidence="2">Cytoplasmic granule</location>
    </subcellularLocation>
    <subcellularLocation>
        <location evidence="1">Nucleus speckle</location>
    </subcellularLocation>
</comment>
<evidence type="ECO:0000256" key="2">
    <source>
        <dbReference type="ARBA" id="ARBA00004463"/>
    </source>
</evidence>
<dbReference type="PANTHER" id="PTHR21737:SF3">
    <property type="entry name" value="POLYGLUTAMINE-BINDING PROTEIN 1"/>
    <property type="match status" value="1"/>
</dbReference>
<proteinExistence type="predicted"/>
<evidence type="ECO:0000256" key="10">
    <source>
        <dbReference type="ARBA" id="ARBA00023163"/>
    </source>
</evidence>
<evidence type="ECO:0000259" key="16">
    <source>
        <dbReference type="PROSITE" id="PS50020"/>
    </source>
</evidence>
<dbReference type="Pfam" id="PF00397">
    <property type="entry name" value="WW"/>
    <property type="match status" value="2"/>
</dbReference>
<feature type="domain" description="WW" evidence="16">
    <location>
        <begin position="313"/>
        <end position="347"/>
    </location>
</feature>
<evidence type="ECO:0000256" key="4">
    <source>
        <dbReference type="ARBA" id="ARBA00022553"/>
    </source>
</evidence>
<evidence type="ECO:0000256" key="5">
    <source>
        <dbReference type="ARBA" id="ARBA00022588"/>
    </source>
</evidence>